<name>A0A2N8SXB7_STUST</name>
<evidence type="ECO:0000256" key="1">
    <source>
        <dbReference type="ARBA" id="ARBA00022988"/>
    </source>
</evidence>
<comment type="similarity">
    <text evidence="3">Belongs to the UreF family.</text>
</comment>
<sequence>MSALASRLAALQQADSFFPGGAVAWSWGLETLLADGRLEAAVAGPRRQRGIRVARSDCLLGFVEGQLRHRWNGFDRAFLMAAWQAAGELPRLLELDARIEALTLAAELREGSRRLGLSLLGVHAGLGTPGATGYRGAIQAGRAPGHLPVVQGLVWRALGMNAMDCQLAAAHSLCTGLASAALRLGLLGHLEAQQVLTRIQPVLLELLAEPPADPEQVQGFSPLAEIAVMRHETQALRLFAN</sequence>
<gene>
    <name evidence="3" type="primary">ureF</name>
    <name evidence="4" type="ORF">CXK94_17000</name>
</gene>
<dbReference type="GO" id="GO:0016151">
    <property type="term" value="F:nickel cation binding"/>
    <property type="evidence" value="ECO:0007669"/>
    <property type="project" value="UniProtKB-UniRule"/>
</dbReference>
<dbReference type="Proteomes" id="UP000236023">
    <property type="component" value="Unassembled WGS sequence"/>
</dbReference>
<keyword evidence="2 3" id="KW-0143">Chaperone</keyword>
<proteinExistence type="inferred from homology"/>
<evidence type="ECO:0000256" key="2">
    <source>
        <dbReference type="ARBA" id="ARBA00023186"/>
    </source>
</evidence>
<dbReference type="PANTHER" id="PTHR33620:SF1">
    <property type="entry name" value="UREASE ACCESSORY PROTEIN F"/>
    <property type="match status" value="1"/>
</dbReference>
<dbReference type="InterPro" id="IPR038277">
    <property type="entry name" value="UreF_sf"/>
</dbReference>
<organism evidence="4 5">
    <name type="scientific">Stutzerimonas stutzeri</name>
    <name type="common">Pseudomonas stutzeri</name>
    <dbReference type="NCBI Taxonomy" id="316"/>
    <lineage>
        <taxon>Bacteria</taxon>
        <taxon>Pseudomonadati</taxon>
        <taxon>Pseudomonadota</taxon>
        <taxon>Gammaproteobacteria</taxon>
        <taxon>Pseudomonadales</taxon>
        <taxon>Pseudomonadaceae</taxon>
        <taxon>Stutzerimonas</taxon>
    </lineage>
</organism>
<keyword evidence="3" id="KW-0963">Cytoplasm</keyword>
<comment type="subunit">
    <text evidence="3">UreD, UreF and UreG form a complex that acts as a GTP-hydrolysis-dependent molecular chaperone, activating the urease apoprotein by helping to assemble the nickel containing metallocenter of UreC. The UreE protein probably delivers the nickel.</text>
</comment>
<protein>
    <recommendedName>
        <fullName evidence="3">Urease accessory protein UreF</fullName>
    </recommendedName>
</protein>
<evidence type="ECO:0000313" key="4">
    <source>
        <dbReference type="EMBL" id="PNG07134.1"/>
    </source>
</evidence>
<comment type="caution">
    <text evidence="4">The sequence shown here is derived from an EMBL/GenBank/DDBJ whole genome shotgun (WGS) entry which is preliminary data.</text>
</comment>
<dbReference type="PANTHER" id="PTHR33620">
    <property type="entry name" value="UREASE ACCESSORY PROTEIN F"/>
    <property type="match status" value="1"/>
</dbReference>
<dbReference type="RefSeq" id="WP_102895221.1">
    <property type="nucleotide sequence ID" value="NZ_JAMOHU010000055.1"/>
</dbReference>
<dbReference type="Gene3D" id="1.10.4190.10">
    <property type="entry name" value="Urease accessory protein UreF"/>
    <property type="match status" value="1"/>
</dbReference>
<dbReference type="GO" id="GO:0005737">
    <property type="term" value="C:cytoplasm"/>
    <property type="evidence" value="ECO:0007669"/>
    <property type="project" value="UniProtKB-SubCell"/>
</dbReference>
<dbReference type="HAMAP" id="MF_01385">
    <property type="entry name" value="UreF"/>
    <property type="match status" value="1"/>
</dbReference>
<evidence type="ECO:0000256" key="3">
    <source>
        <dbReference type="HAMAP-Rule" id="MF_01385"/>
    </source>
</evidence>
<evidence type="ECO:0000313" key="5">
    <source>
        <dbReference type="Proteomes" id="UP000236023"/>
    </source>
</evidence>
<reference evidence="4 5" key="1">
    <citation type="submission" date="2018-01" db="EMBL/GenBank/DDBJ databases">
        <title>Denitrification phenotypes of diverse strains of Pseudomonas stutzeri.</title>
        <authorList>
            <person name="Milligan D.A."/>
            <person name="Bergaust L."/>
            <person name="Bakken L.R."/>
            <person name="Frostegard A."/>
        </authorList>
    </citation>
    <scope>NUCLEOTIDE SEQUENCE [LARGE SCALE GENOMIC DNA]</scope>
    <source>
        <strain evidence="4 5">24a75</strain>
    </source>
</reference>
<keyword evidence="1 3" id="KW-0996">Nickel insertion</keyword>
<comment type="subcellular location">
    <subcellularLocation>
        <location evidence="3">Cytoplasm</location>
    </subcellularLocation>
</comment>
<dbReference type="Pfam" id="PF01730">
    <property type="entry name" value="UreF"/>
    <property type="match status" value="1"/>
</dbReference>
<dbReference type="AlphaFoldDB" id="A0A2N8SXB7"/>
<dbReference type="InterPro" id="IPR002639">
    <property type="entry name" value="UreF"/>
</dbReference>
<dbReference type="EMBL" id="POUT01000010">
    <property type="protein sequence ID" value="PNG07134.1"/>
    <property type="molecule type" value="Genomic_DNA"/>
</dbReference>
<accession>A0A2N8SXB7</accession>
<dbReference type="PIRSF" id="PIRSF009467">
    <property type="entry name" value="Ureas_acces_UreF"/>
    <property type="match status" value="1"/>
</dbReference>
<comment type="function">
    <text evidence="3">Required for maturation of urease via the functional incorporation of the urease nickel metallocenter.</text>
</comment>